<comment type="caution">
    <text evidence="2">The sequence shown here is derived from an EMBL/GenBank/DDBJ whole genome shotgun (WGS) entry which is preliminary data.</text>
</comment>
<dbReference type="PROSITE" id="PS51318">
    <property type="entry name" value="TAT"/>
    <property type="match status" value="1"/>
</dbReference>
<dbReference type="SUPFAM" id="SSF53706">
    <property type="entry name" value="Formate dehydrogenase/DMSO reductase, domains 1-3"/>
    <property type="match status" value="1"/>
</dbReference>
<dbReference type="PROSITE" id="PS51379">
    <property type="entry name" value="4FE4S_FER_2"/>
    <property type="match status" value="3"/>
</dbReference>
<sequence length="956" mass="103081">MSATGEAAMTPTRDPQWRGLEQLEDSPAFRTALEAEILSPGGTEVGRRSLLQAMAASLALAGLAACQEDERALPYVEAPENIIPGRPRWYATSVRMAGWAMPVLGRTEAGRPVKLEGNPDHPASGGATDAFTQAALLGLYDPTRSRGPRHLGQPASWDAFAAAIAANAAALDARGGEGLRLLTGTVTSPTFARQWAELARRWPGARRHVWEPIGEDLRLQAVRLAFGRPLAARLDPEAAEVLVSLDDDLLGPGPYQTRNARAWSRRRQDFQQGRGDSLLFMAEPTPSATGAVSAHRLIAEPRRIGLLVQAMAAAVDGMATPDGLDAVERGWVEAVAATLQAHAGRSLVTVGAGHAPEVQALALLLNRRLGNVGRTLQLTEPIPASPPEGLHSLEELADDIAVGRVTALVLLDTNPVLTAPGGIDMAALIGRVELSVHAGLHADETAAACRWHVPLQHDLESWSDGRSADGLICLIQPLVRPFYDVRSAHQLLDMLGGRFDRTDHDIVQETWRQAWGQDFDSRWTGALSRGVVPDSAPAAVEVQAGEAPPIRPAAEERGLTVLFRPEPSLWDGRHRGNPWLEELPRPLTKVTWDEVVLVAPALAAAHGLRNGDEVRVAIGDAAVTGAAWIMPGQAPGTVVLTLGGSSYNAARLRGGDGFQHRAGATLEPTGNWREIATTQLHGAMDGFDFVRLVDRPDAAAGEKREAPSFYPAWPQEDGPAWGMSIDLDLCIGCNACVAACTAENNIAMVGREQVAMGREMFWLRIDRYWQGDPAAPRIHFQPVPCMHCEQAPCEMGCPVNATVHSPDGLNQQVYNRCIGTRTCSSYCPYKVRHFNWYDFTADDPPELRAARNPDVTVRSRGVMEKCTYCVQRISAARIAAKIENRPVRDGDTVTACQQACPAQAIVFGDIRDPGSGVSRRKASPRDYALLEEVNTRPRTTYLARIAAARPGSGETG</sequence>
<dbReference type="InterPro" id="IPR006311">
    <property type="entry name" value="TAT_signal"/>
</dbReference>
<evidence type="ECO:0000259" key="1">
    <source>
        <dbReference type="PROSITE" id="PS51379"/>
    </source>
</evidence>
<dbReference type="AlphaFoldDB" id="A0A0A0DFJ3"/>
<dbReference type="InterPro" id="IPR009010">
    <property type="entry name" value="Asp_de-COase-like_dom_sf"/>
</dbReference>
<dbReference type="Proteomes" id="UP000029995">
    <property type="component" value="Unassembled WGS sequence"/>
</dbReference>
<feature type="domain" description="4Fe-4S ferredoxin-type" evidence="1">
    <location>
        <begin position="721"/>
        <end position="751"/>
    </location>
</feature>
<dbReference type="Gene3D" id="3.30.70.20">
    <property type="match status" value="2"/>
</dbReference>
<dbReference type="PANTHER" id="PTHR42783:SF3">
    <property type="entry name" value="GLUTAMATE SYNTHASE [NADPH] SMALL CHAIN-RELATED"/>
    <property type="match status" value="1"/>
</dbReference>
<accession>A0A0A0DFJ3</accession>
<dbReference type="SUPFAM" id="SSF54862">
    <property type="entry name" value="4Fe-4S ferredoxins"/>
    <property type="match status" value="1"/>
</dbReference>
<gene>
    <name evidence="2" type="ORF">P409_02665</name>
</gene>
<reference evidence="2 3" key="1">
    <citation type="submission" date="2014-01" db="EMBL/GenBank/DDBJ databases">
        <title>Genome sequence determination for a cystic fibrosis isolate, Inquilinus limosus.</title>
        <authorList>
            <person name="Pino M."/>
            <person name="Di Conza J."/>
            <person name="Gutkind G."/>
        </authorList>
    </citation>
    <scope>NUCLEOTIDE SEQUENCE [LARGE SCALE GENOMIC DNA]</scope>
    <source>
        <strain evidence="2 3">MP06</strain>
    </source>
</reference>
<protein>
    <submittedName>
        <fullName evidence="2">Molybdopterin oxidoreductase</fullName>
    </submittedName>
</protein>
<dbReference type="PANTHER" id="PTHR42783">
    <property type="entry name" value="GLUTAMATE SYNTHASE [NADPH] SMALL CHAIN"/>
    <property type="match status" value="1"/>
</dbReference>
<name>A0A0A0DFJ3_9PROT</name>
<dbReference type="SUPFAM" id="SSF50692">
    <property type="entry name" value="ADC-like"/>
    <property type="match status" value="1"/>
</dbReference>
<dbReference type="CDD" id="cd10551">
    <property type="entry name" value="PsrB"/>
    <property type="match status" value="1"/>
</dbReference>
<organism evidence="2 3">
    <name type="scientific">Inquilinus limosus MP06</name>
    <dbReference type="NCBI Taxonomy" id="1398085"/>
    <lineage>
        <taxon>Bacteria</taxon>
        <taxon>Pseudomonadati</taxon>
        <taxon>Pseudomonadota</taxon>
        <taxon>Alphaproteobacteria</taxon>
        <taxon>Rhodospirillales</taxon>
        <taxon>Rhodospirillaceae</taxon>
        <taxon>Inquilinus</taxon>
    </lineage>
</organism>
<dbReference type="InterPro" id="IPR017896">
    <property type="entry name" value="4Fe4S_Fe-S-bd"/>
</dbReference>
<feature type="domain" description="4Fe-4S ferredoxin-type" evidence="1">
    <location>
        <begin position="776"/>
        <end position="807"/>
    </location>
</feature>
<dbReference type="EMBL" id="JANX01000013">
    <property type="protein sequence ID" value="KGM35757.1"/>
    <property type="molecule type" value="Genomic_DNA"/>
</dbReference>
<dbReference type="Gene3D" id="3.40.50.740">
    <property type="match status" value="1"/>
</dbReference>
<proteinExistence type="predicted"/>
<dbReference type="Gene3D" id="2.40.40.20">
    <property type="match status" value="1"/>
</dbReference>
<evidence type="ECO:0000313" key="3">
    <source>
        <dbReference type="Proteomes" id="UP000029995"/>
    </source>
</evidence>
<dbReference type="Pfam" id="PF12838">
    <property type="entry name" value="Fer4_7"/>
    <property type="match status" value="1"/>
</dbReference>
<evidence type="ECO:0000313" key="2">
    <source>
        <dbReference type="EMBL" id="KGM35757.1"/>
    </source>
</evidence>
<feature type="domain" description="4Fe-4S ferredoxin-type" evidence="1">
    <location>
        <begin position="808"/>
        <end position="837"/>
    </location>
</feature>